<dbReference type="RefSeq" id="WP_129652997.1">
    <property type="nucleotide sequence ID" value="NZ_ML142907.1"/>
</dbReference>
<evidence type="ECO:0000313" key="2">
    <source>
        <dbReference type="EMBL" id="RYC53314.1"/>
    </source>
</evidence>
<dbReference type="EMBL" id="JJMP01000001">
    <property type="protein sequence ID" value="RYC53314.1"/>
    <property type="molecule type" value="Genomic_DNA"/>
</dbReference>
<dbReference type="Proteomes" id="UP000290261">
    <property type="component" value="Unassembled WGS sequence"/>
</dbReference>
<comment type="caution">
    <text evidence="2">The sequence shown here is derived from an EMBL/GenBank/DDBJ whole genome shotgun (WGS) entry which is preliminary data.</text>
</comment>
<dbReference type="SUPFAM" id="SSF53335">
    <property type="entry name" value="S-adenosyl-L-methionine-dependent methyltransferases"/>
    <property type="match status" value="1"/>
</dbReference>
<accession>A0A444VR71</accession>
<keyword evidence="2" id="KW-0489">Methyltransferase</keyword>
<keyword evidence="2" id="KW-0808">Transferase</keyword>
<protein>
    <submittedName>
        <fullName evidence="2">Methyltransferase</fullName>
    </submittedName>
</protein>
<dbReference type="Pfam" id="PF13649">
    <property type="entry name" value="Methyltransf_25"/>
    <property type="match status" value="1"/>
</dbReference>
<dbReference type="GO" id="GO:0008168">
    <property type="term" value="F:methyltransferase activity"/>
    <property type="evidence" value="ECO:0007669"/>
    <property type="project" value="UniProtKB-KW"/>
</dbReference>
<name>A0A444VR71_9FLAO</name>
<keyword evidence="3" id="KW-1185">Reference proteome</keyword>
<dbReference type="GO" id="GO:0032259">
    <property type="term" value="P:methylation"/>
    <property type="evidence" value="ECO:0007669"/>
    <property type="project" value="UniProtKB-KW"/>
</dbReference>
<evidence type="ECO:0000313" key="3">
    <source>
        <dbReference type="Proteomes" id="UP000290261"/>
    </source>
</evidence>
<reference evidence="2 3" key="1">
    <citation type="submission" date="2014-04" db="EMBL/GenBank/DDBJ databases">
        <title>Whole genome of Muricauda olearia.</title>
        <authorList>
            <person name="Zhang X.-H."/>
            <person name="Tang K."/>
        </authorList>
    </citation>
    <scope>NUCLEOTIDE SEQUENCE [LARGE SCALE GENOMIC DNA]</scope>
    <source>
        <strain evidence="2 3">Th120</strain>
    </source>
</reference>
<proteinExistence type="predicted"/>
<dbReference type="InterPro" id="IPR041698">
    <property type="entry name" value="Methyltransf_25"/>
</dbReference>
<organism evidence="2 3">
    <name type="scientific">Flagellimonas olearia</name>
    <dbReference type="NCBI Taxonomy" id="552546"/>
    <lineage>
        <taxon>Bacteria</taxon>
        <taxon>Pseudomonadati</taxon>
        <taxon>Bacteroidota</taxon>
        <taxon>Flavobacteriia</taxon>
        <taxon>Flavobacteriales</taxon>
        <taxon>Flavobacteriaceae</taxon>
        <taxon>Flagellimonas</taxon>
    </lineage>
</organism>
<dbReference type="InterPro" id="IPR029063">
    <property type="entry name" value="SAM-dependent_MTases_sf"/>
</dbReference>
<feature type="domain" description="Methyltransferase" evidence="1">
    <location>
        <begin position="41"/>
        <end position="132"/>
    </location>
</feature>
<sequence>MSDPWLKRWDERYSNTAYAFGEKPNEYLREQLQKLQPGNILFAAEGEGRNAVYAAKLGWTVSAFDISTEGRKKALQLAEKNQVSLDYKVGQLPNLEYTKGQFDAIALIYAHFPASIKSAYHKLLNNYLRKGGTVIFEAFGKKHLPYREKNPKVGGPRDLESLFSIEELLEDFTDYEITELVEKEVELNEGLYHSGTGSVVRFVGTKK</sequence>
<dbReference type="Gene3D" id="3.40.50.150">
    <property type="entry name" value="Vaccinia Virus protein VP39"/>
    <property type="match status" value="1"/>
</dbReference>
<evidence type="ECO:0000259" key="1">
    <source>
        <dbReference type="Pfam" id="PF13649"/>
    </source>
</evidence>
<dbReference type="AlphaFoldDB" id="A0A444VR71"/>
<gene>
    <name evidence="2" type="ORF">DN53_03580</name>
</gene>